<organism evidence="3 4">
    <name type="scientific">Bacillus paramycoides</name>
    <dbReference type="NCBI Taxonomy" id="2026194"/>
    <lineage>
        <taxon>Bacteria</taxon>
        <taxon>Bacillati</taxon>
        <taxon>Bacillota</taxon>
        <taxon>Bacilli</taxon>
        <taxon>Bacillales</taxon>
        <taxon>Bacillaceae</taxon>
        <taxon>Bacillus</taxon>
        <taxon>Bacillus cereus group</taxon>
    </lineage>
</organism>
<keyword evidence="4" id="KW-1185">Reference proteome</keyword>
<dbReference type="Pfam" id="PF00561">
    <property type="entry name" value="Abhydrolase_1"/>
    <property type="match status" value="1"/>
</dbReference>
<dbReference type="RefSeq" id="WP_327909431.1">
    <property type="nucleotide sequence ID" value="NZ_JARLXY010000025.1"/>
</dbReference>
<evidence type="ECO:0000259" key="2">
    <source>
        <dbReference type="Pfam" id="PF00561"/>
    </source>
</evidence>
<dbReference type="EMBL" id="JARMDB010000030">
    <property type="protein sequence ID" value="MED1569066.1"/>
    <property type="molecule type" value="Genomic_DNA"/>
</dbReference>
<dbReference type="PANTHER" id="PTHR43798:SF31">
    <property type="entry name" value="AB HYDROLASE SUPERFAMILY PROTEIN YCLE"/>
    <property type="match status" value="1"/>
</dbReference>
<evidence type="ECO:0000313" key="3">
    <source>
        <dbReference type="EMBL" id="MED1569066.1"/>
    </source>
</evidence>
<protein>
    <submittedName>
        <fullName evidence="3">Alpha/beta hydrolase</fullName>
    </submittedName>
</protein>
<sequence length="283" mass="33115">MKRYFIHNRNKKVHITEWGNKKNPVIFCLHGLGGSSLTFIEVADTLKDEYRFVAIDAPGHGKTEPLELTEEYEMLNIIDWLNEIVDILEIDQFYSLSHSWGSFVSLFYVNKYPQRIKGTMLIDGGYQTKRLKVQTLEEEVAHYEADFDEYVFDSWDDFFKTEKAAYIRWSPMIEAAVKDLAVEKEGKVHWHASGTTAVNIIKAMHKHETIDIYEKLPSSIILLRATEPNSWNEYRNKTAKIFEEKTKGTVKLIPESTHMLHWDYPEIVVDEIRKNWSFSQTTI</sequence>
<dbReference type="SUPFAM" id="SSF53474">
    <property type="entry name" value="alpha/beta-Hydrolases"/>
    <property type="match status" value="1"/>
</dbReference>
<evidence type="ECO:0000313" key="4">
    <source>
        <dbReference type="Proteomes" id="UP001309448"/>
    </source>
</evidence>
<feature type="domain" description="AB hydrolase-1" evidence="2">
    <location>
        <begin position="24"/>
        <end position="130"/>
    </location>
</feature>
<name>A0ABU6N1S9_9BACI</name>
<keyword evidence="1 3" id="KW-0378">Hydrolase</keyword>
<evidence type="ECO:0000256" key="1">
    <source>
        <dbReference type="ARBA" id="ARBA00022801"/>
    </source>
</evidence>
<dbReference type="InterPro" id="IPR029058">
    <property type="entry name" value="AB_hydrolase_fold"/>
</dbReference>
<gene>
    <name evidence="3" type="ORF">P4U88_25020</name>
</gene>
<comment type="caution">
    <text evidence="3">The sequence shown here is derived from an EMBL/GenBank/DDBJ whole genome shotgun (WGS) entry which is preliminary data.</text>
</comment>
<dbReference type="Proteomes" id="UP001309448">
    <property type="component" value="Unassembled WGS sequence"/>
</dbReference>
<dbReference type="InterPro" id="IPR000073">
    <property type="entry name" value="AB_hydrolase_1"/>
</dbReference>
<accession>A0ABU6N1S9</accession>
<reference evidence="3 4" key="1">
    <citation type="submission" date="2023-03" db="EMBL/GenBank/DDBJ databases">
        <title>Bacillus Genome Sequencing.</title>
        <authorList>
            <person name="Dunlap C."/>
        </authorList>
    </citation>
    <scope>NUCLEOTIDE SEQUENCE [LARGE SCALE GENOMIC DNA]</scope>
    <source>
        <strain evidence="3 4">B-615</strain>
    </source>
</reference>
<dbReference type="GO" id="GO:0016787">
    <property type="term" value="F:hydrolase activity"/>
    <property type="evidence" value="ECO:0007669"/>
    <property type="project" value="UniProtKB-KW"/>
</dbReference>
<dbReference type="PANTHER" id="PTHR43798">
    <property type="entry name" value="MONOACYLGLYCEROL LIPASE"/>
    <property type="match status" value="1"/>
</dbReference>
<proteinExistence type="predicted"/>
<dbReference type="Gene3D" id="3.40.50.1820">
    <property type="entry name" value="alpha/beta hydrolase"/>
    <property type="match status" value="1"/>
</dbReference>
<dbReference type="InterPro" id="IPR050266">
    <property type="entry name" value="AB_hydrolase_sf"/>
</dbReference>